<dbReference type="PANTHER" id="PTHR43436:SF1">
    <property type="entry name" value="TRANSCRIPTIONAL REGULATORY PROTEIN"/>
    <property type="match status" value="1"/>
</dbReference>
<name>A0A1E3VLG8_9HYPH</name>
<protein>
    <submittedName>
        <fullName evidence="4">AraC family transcriptional regulator</fullName>
    </submittedName>
</protein>
<comment type="caution">
    <text evidence="4">The sequence shown here is derived from an EMBL/GenBank/DDBJ whole genome shotgun (WGS) entry which is preliminary data.</text>
</comment>
<dbReference type="PANTHER" id="PTHR43436">
    <property type="entry name" value="ARAC-FAMILY TRANSCRIPTIONAL REGULATOR"/>
    <property type="match status" value="1"/>
</dbReference>
<dbReference type="EMBL" id="LPWE01000012">
    <property type="protein sequence ID" value="ODR94380.1"/>
    <property type="molecule type" value="Genomic_DNA"/>
</dbReference>
<dbReference type="GO" id="GO:0003700">
    <property type="term" value="F:DNA-binding transcription factor activity"/>
    <property type="evidence" value="ECO:0007669"/>
    <property type="project" value="InterPro"/>
</dbReference>
<evidence type="ECO:0000313" key="5">
    <source>
        <dbReference type="Proteomes" id="UP000094172"/>
    </source>
</evidence>
<dbReference type="AlphaFoldDB" id="A0A1E3VLG8"/>
<gene>
    <name evidence="4" type="ORF">AUC70_06810</name>
</gene>
<reference evidence="4 5" key="1">
    <citation type="journal article" date="2016" name="Environ. Microbiol.">
        <title>New Methyloceanibacter diversity from North Sea sediments includes methanotroph containing solely the soluble methane monooxygenase.</title>
        <authorList>
            <person name="Vekeman B."/>
            <person name="Kerckhof F.M."/>
            <person name="Cremers G."/>
            <person name="de Vos P."/>
            <person name="Vandamme P."/>
            <person name="Boon N."/>
            <person name="Op den Camp H.J."/>
            <person name="Heylen K."/>
        </authorList>
    </citation>
    <scope>NUCLEOTIDE SEQUENCE [LARGE SCALE GENOMIC DNA]</scope>
    <source>
        <strain evidence="4 5">R-67176</strain>
    </source>
</reference>
<feature type="domain" description="HTH araC/xylS-type" evidence="3">
    <location>
        <begin position="191"/>
        <end position="289"/>
    </location>
</feature>
<proteinExistence type="predicted"/>
<dbReference type="InterPro" id="IPR009057">
    <property type="entry name" value="Homeodomain-like_sf"/>
</dbReference>
<dbReference type="SMART" id="SM00342">
    <property type="entry name" value="HTH_ARAC"/>
    <property type="match status" value="1"/>
</dbReference>
<dbReference type="Proteomes" id="UP000094172">
    <property type="component" value="Unassembled WGS sequence"/>
</dbReference>
<dbReference type="Pfam" id="PF12833">
    <property type="entry name" value="HTH_18"/>
    <property type="match status" value="1"/>
</dbReference>
<evidence type="ECO:0000256" key="2">
    <source>
        <dbReference type="ARBA" id="ARBA00023163"/>
    </source>
</evidence>
<sequence length="300" mass="32958">MSTNQSELASLIDRSAKTDGVHATAVPRLSVIRSSRPTLPLHAVYEPAVCIIAQGSKHAILGDAVYVYDQDKYLVISVGVPVVGQVTEASEAKPYLCVKFDLDVATLGMLLLDTRPEPDSGEPAPALGLSKVTPELTDAVIRLMRLLDTPQDIPVLAPLFERELLFRLLQGDQAAKLREIALGDSRLQQVGRAIDYIKRNYREPFRVEDLADVARMSASALHSHFKAVTAMSPLQYQKQMRLQEARRLMLQGLCDAAAASHNVGYASPSQFSREYRRLFGLPPQRDIARLKDVPGGFVAA</sequence>
<dbReference type="SUPFAM" id="SSF46689">
    <property type="entry name" value="Homeodomain-like"/>
    <property type="match status" value="2"/>
</dbReference>
<organism evidence="4 5">
    <name type="scientific">Methyloceanibacter stevinii</name>
    <dbReference type="NCBI Taxonomy" id="1774970"/>
    <lineage>
        <taxon>Bacteria</taxon>
        <taxon>Pseudomonadati</taxon>
        <taxon>Pseudomonadota</taxon>
        <taxon>Alphaproteobacteria</taxon>
        <taxon>Hyphomicrobiales</taxon>
        <taxon>Hyphomicrobiaceae</taxon>
        <taxon>Methyloceanibacter</taxon>
    </lineage>
</organism>
<evidence type="ECO:0000256" key="1">
    <source>
        <dbReference type="ARBA" id="ARBA00023015"/>
    </source>
</evidence>
<dbReference type="Pfam" id="PF06719">
    <property type="entry name" value="AraC_N"/>
    <property type="match status" value="1"/>
</dbReference>
<dbReference type="PROSITE" id="PS01124">
    <property type="entry name" value="HTH_ARAC_FAMILY_2"/>
    <property type="match status" value="1"/>
</dbReference>
<keyword evidence="5" id="KW-1185">Reference proteome</keyword>
<dbReference type="Gene3D" id="1.10.10.60">
    <property type="entry name" value="Homeodomain-like"/>
    <property type="match status" value="1"/>
</dbReference>
<keyword evidence="2" id="KW-0804">Transcription</keyword>
<dbReference type="RefSeq" id="WP_069444741.1">
    <property type="nucleotide sequence ID" value="NZ_LPWE01000012.1"/>
</dbReference>
<dbReference type="InterPro" id="IPR009594">
    <property type="entry name" value="Tscrpt_reg_HTH_AraC_N"/>
</dbReference>
<keyword evidence="1" id="KW-0805">Transcription regulation</keyword>
<dbReference type="GO" id="GO:0043565">
    <property type="term" value="F:sequence-specific DNA binding"/>
    <property type="evidence" value="ECO:0007669"/>
    <property type="project" value="InterPro"/>
</dbReference>
<accession>A0A1E3VLG8</accession>
<dbReference type="InterPro" id="IPR018060">
    <property type="entry name" value="HTH_AraC"/>
</dbReference>
<dbReference type="STRING" id="1774970.AUC70_06810"/>
<evidence type="ECO:0000259" key="3">
    <source>
        <dbReference type="PROSITE" id="PS01124"/>
    </source>
</evidence>
<evidence type="ECO:0000313" key="4">
    <source>
        <dbReference type="EMBL" id="ODR94380.1"/>
    </source>
</evidence>